<dbReference type="RefSeq" id="WP_095616172.1">
    <property type="nucleotide sequence ID" value="NZ_NSKD01000001.1"/>
</dbReference>
<name>A0A2A2FBW1_9GAMM</name>
<dbReference type="Pfam" id="PF13591">
    <property type="entry name" value="MerR_2"/>
    <property type="match status" value="1"/>
</dbReference>
<accession>A0A2A2FBW1</accession>
<organism evidence="1 2">
    <name type="scientific">Halovibrio salipaludis</name>
    <dbReference type="NCBI Taxonomy" id="2032626"/>
    <lineage>
        <taxon>Bacteria</taxon>
        <taxon>Pseudomonadati</taxon>
        <taxon>Pseudomonadota</taxon>
        <taxon>Gammaproteobacteria</taxon>
        <taxon>Oceanospirillales</taxon>
        <taxon>Halomonadaceae</taxon>
        <taxon>Halovibrio</taxon>
    </lineage>
</organism>
<dbReference type="Proteomes" id="UP000218896">
    <property type="component" value="Unassembled WGS sequence"/>
</dbReference>
<comment type="caution">
    <text evidence="1">The sequence shown here is derived from an EMBL/GenBank/DDBJ whole genome shotgun (WGS) entry which is preliminary data.</text>
</comment>
<proteinExistence type="predicted"/>
<dbReference type="AlphaFoldDB" id="A0A2A2FBW1"/>
<evidence type="ECO:0008006" key="3">
    <source>
        <dbReference type="Google" id="ProtNLM"/>
    </source>
</evidence>
<dbReference type="OrthoDB" id="9799091at2"/>
<keyword evidence="2" id="KW-1185">Reference proteome</keyword>
<dbReference type="EMBL" id="NSKD01000001">
    <property type="protein sequence ID" value="PAU82075.1"/>
    <property type="molecule type" value="Genomic_DNA"/>
</dbReference>
<dbReference type="Gene3D" id="1.10.1660.10">
    <property type="match status" value="1"/>
</dbReference>
<protein>
    <recommendedName>
        <fullName evidence="3">MerR family transcriptional regulator</fullName>
    </recommendedName>
</protein>
<evidence type="ECO:0000313" key="1">
    <source>
        <dbReference type="EMBL" id="PAU82075.1"/>
    </source>
</evidence>
<reference evidence="1 2" key="1">
    <citation type="submission" date="2017-08" db="EMBL/GenBank/DDBJ databases">
        <title>Halovibrio sewagensis sp. nov., isolated from wastewater of high salinity.</title>
        <authorList>
            <person name="Dong X."/>
            <person name="Zhang G."/>
        </authorList>
    </citation>
    <scope>NUCLEOTIDE SEQUENCE [LARGE SCALE GENOMIC DNA]</scope>
    <source>
        <strain evidence="1 2">YL5-2</strain>
    </source>
</reference>
<gene>
    <name evidence="1" type="ORF">CK501_02690</name>
</gene>
<evidence type="ECO:0000313" key="2">
    <source>
        <dbReference type="Proteomes" id="UP000218896"/>
    </source>
</evidence>
<sequence>MSSRTPQAEMMDELMRLTLRDLCHDCQVNAEYVIELVEFGVVQPREGRSPREWIFAGEDLVRVKKAERLRRDLDVNLPGVALSLDLLEEVRELRRRVDDLEQDRTRD</sequence>